<evidence type="ECO:0000259" key="3">
    <source>
        <dbReference type="Pfam" id="PF00823"/>
    </source>
</evidence>
<dbReference type="InterPro" id="IPR000030">
    <property type="entry name" value="PPE_dom"/>
</dbReference>
<keyword evidence="6" id="KW-1185">Reference proteome</keyword>
<dbReference type="SUPFAM" id="SSF140459">
    <property type="entry name" value="PE/PPE dimer-like"/>
    <property type="match status" value="1"/>
</dbReference>
<evidence type="ECO:0000259" key="4">
    <source>
        <dbReference type="Pfam" id="PF18878"/>
    </source>
</evidence>
<dbReference type="InterPro" id="IPR043641">
    <property type="entry name" value="PPE-PPW_C"/>
</dbReference>
<proteinExistence type="inferred from homology"/>
<feature type="compositionally biased region" description="Polar residues" evidence="2">
    <location>
        <begin position="380"/>
        <end position="393"/>
    </location>
</feature>
<dbReference type="InterPro" id="IPR038332">
    <property type="entry name" value="PPE_sf"/>
</dbReference>
<evidence type="ECO:0000313" key="6">
    <source>
        <dbReference type="Proteomes" id="UP000004816"/>
    </source>
</evidence>
<dbReference type="AlphaFoldDB" id="U1M244"/>
<feature type="compositionally biased region" description="Low complexity" evidence="2">
    <location>
        <begin position="321"/>
        <end position="338"/>
    </location>
</feature>
<evidence type="ECO:0008006" key="7">
    <source>
        <dbReference type="Google" id="ProtNLM"/>
    </source>
</evidence>
<gene>
    <name evidence="5" type="ORF">HMPREF9336_04294</name>
</gene>
<dbReference type="PANTHER" id="PTHR46766:SF1">
    <property type="entry name" value="GLUTAMINE-RICH PROTEIN 2"/>
    <property type="match status" value="1"/>
</dbReference>
<dbReference type="EMBL" id="ACZI02000003">
    <property type="protein sequence ID" value="ERG69150.1"/>
    <property type="molecule type" value="Genomic_DNA"/>
</dbReference>
<dbReference type="Pfam" id="PF00823">
    <property type="entry name" value="PPE"/>
    <property type="match status" value="1"/>
</dbReference>
<feature type="domain" description="PPE" evidence="3">
    <location>
        <begin position="6"/>
        <end position="168"/>
    </location>
</feature>
<evidence type="ECO:0000256" key="2">
    <source>
        <dbReference type="SAM" id="MobiDB-lite"/>
    </source>
</evidence>
<dbReference type="FunFam" id="1.20.1260.20:FF:000001">
    <property type="entry name" value="PPE family protein PPE41"/>
    <property type="match status" value="1"/>
</dbReference>
<dbReference type="eggNOG" id="COG5651">
    <property type="taxonomic scope" value="Bacteria"/>
</dbReference>
<dbReference type="GO" id="GO:0052572">
    <property type="term" value="P:response to host immune response"/>
    <property type="evidence" value="ECO:0007669"/>
    <property type="project" value="TreeGrafter"/>
</dbReference>
<protein>
    <recommendedName>
        <fullName evidence="7">PPE family protein</fullName>
    </recommendedName>
</protein>
<feature type="compositionally biased region" description="Basic residues" evidence="2">
    <location>
        <begin position="407"/>
        <end position="419"/>
    </location>
</feature>
<dbReference type="HOGENOM" id="CLU_000243_5_2_11"/>
<name>U1M244_SEGRC</name>
<dbReference type="Proteomes" id="UP000004816">
    <property type="component" value="Unassembled WGS sequence"/>
</dbReference>
<dbReference type="Pfam" id="PF18878">
    <property type="entry name" value="PPE-PPW"/>
    <property type="match status" value="1"/>
</dbReference>
<feature type="region of interest" description="Disordered" evidence="2">
    <location>
        <begin position="375"/>
        <end position="421"/>
    </location>
</feature>
<evidence type="ECO:0000256" key="1">
    <source>
        <dbReference type="ARBA" id="ARBA00010652"/>
    </source>
</evidence>
<sequence length="498" mass="50047">MTAPIWMALPPEVHSSLLSAGPGPGPLLASAAQWHALSGQYAQTAAELVQLLAGVQASSWEGPSAAQYVAAHAPYLAWLQQTSASSAAIAGQQEAIAAAYSTALAVMPTMAELAANHAVHGALLATNFFGINTIPIAVNEADYARMWVQAATTMAAYQSVADAAAMATPPAQPAPSILAPGGEAQNGQNDTQLNSGDVLSRILRTLFTEAPGSTEQIQQLLAEFQQFFEELGLSSSASSAAALAMLFVYDLFWYPYYASYLLPFLLPALPALGGLGALGALGAAAAPAGQDATAPEAERPVGQAEPSPVRERHRIEPVPPAGAATAMPAPAGGTAPSGGPAPGAPAPAPAGAPASAPIISYAVPGLAPPGVGFGPAAKASRTSPDSVSGSARTNAEAKDPALAAARRAARGRASAKARGHRDEFLEATADMGPEPVSHMATSRGAGTLGFAGTAPTVRAGQAAHLVYGSSGDTRPTVPMLPATWADDAADEAADGPAR</sequence>
<comment type="caution">
    <text evidence="5">The sequence shown here is derived from an EMBL/GenBank/DDBJ whole genome shotgun (WGS) entry which is preliminary data.</text>
</comment>
<reference evidence="5 6" key="1">
    <citation type="journal article" date="2011" name="Stand. Genomic Sci.">
        <title>High quality draft genome sequence of Segniliparus rugosus CDC 945(T)= (ATCC BAA-974(T)).</title>
        <authorList>
            <person name="Earl A.M."/>
            <person name="Desjardins C.A."/>
            <person name="Fitzgerald M.G."/>
            <person name="Arachchi H.M."/>
            <person name="Zeng Q."/>
            <person name="Mehta T."/>
            <person name="Griggs A."/>
            <person name="Birren B.W."/>
            <person name="Toney N.C."/>
            <person name="Carr J."/>
            <person name="Posey J."/>
            <person name="Butler W.R."/>
        </authorList>
    </citation>
    <scope>NUCLEOTIDE SEQUENCE [LARGE SCALE GENOMIC DNA]</scope>
    <source>
        <strain evidence="6">ATCC BAA-974 / DSM 45345 / CCUG 50838 / CIP 108380 / JCM 13579 / CDC 945</strain>
    </source>
</reference>
<dbReference type="Gene3D" id="1.20.1260.20">
    <property type="entry name" value="PPE superfamily"/>
    <property type="match status" value="1"/>
</dbReference>
<accession>U1M244</accession>
<organism evidence="5 6">
    <name type="scientific">Segniliparus rugosus (strain ATCC BAA-974 / DSM 45345 / CCUG 50838 / CIP 108380 / JCM 13579 / CDC 945)</name>
    <dbReference type="NCBI Taxonomy" id="679197"/>
    <lineage>
        <taxon>Bacteria</taxon>
        <taxon>Bacillati</taxon>
        <taxon>Actinomycetota</taxon>
        <taxon>Actinomycetes</taxon>
        <taxon>Mycobacteriales</taxon>
        <taxon>Segniliparaceae</taxon>
        <taxon>Segniliparus</taxon>
    </lineage>
</organism>
<evidence type="ECO:0000313" key="5">
    <source>
        <dbReference type="EMBL" id="ERG69150.1"/>
    </source>
</evidence>
<dbReference type="PANTHER" id="PTHR46766">
    <property type="entry name" value="GLUTAMINE-RICH PROTEIN 2"/>
    <property type="match status" value="1"/>
</dbReference>
<feature type="region of interest" description="Disordered" evidence="2">
    <location>
        <begin position="291"/>
        <end position="351"/>
    </location>
</feature>
<comment type="similarity">
    <text evidence="1">Belongs to the mycobacterial PPE family.</text>
</comment>
<feature type="domain" description="PPE-PPW subfamily C-terminal" evidence="4">
    <location>
        <begin position="440"/>
        <end position="484"/>
    </location>
</feature>
<dbReference type="STRING" id="679197.HMPREF9336_04294"/>